<dbReference type="OrthoDB" id="5288404at2"/>
<proteinExistence type="predicted"/>
<dbReference type="GO" id="GO:0005524">
    <property type="term" value="F:ATP binding"/>
    <property type="evidence" value="ECO:0007669"/>
    <property type="project" value="UniProtKB-KW"/>
</dbReference>
<dbReference type="Gene3D" id="1.20.1560.10">
    <property type="entry name" value="ABC transporter type 1, transmembrane domain"/>
    <property type="match status" value="1"/>
</dbReference>
<name>A0A6N6JBW1_9RHOB</name>
<keyword evidence="4 5" id="KW-0472">Membrane</keyword>
<dbReference type="GO" id="GO:0034040">
    <property type="term" value="F:ATPase-coupled lipid transmembrane transporter activity"/>
    <property type="evidence" value="ECO:0007669"/>
    <property type="project" value="TreeGrafter"/>
</dbReference>
<keyword evidence="2 5" id="KW-0812">Transmembrane</keyword>
<dbReference type="PANTHER" id="PTHR24221">
    <property type="entry name" value="ATP-BINDING CASSETTE SUB-FAMILY B"/>
    <property type="match status" value="1"/>
</dbReference>
<evidence type="ECO:0000256" key="5">
    <source>
        <dbReference type="SAM" id="Phobius"/>
    </source>
</evidence>
<dbReference type="PANTHER" id="PTHR24221:SF654">
    <property type="entry name" value="ATP-BINDING CASSETTE SUB-FAMILY B MEMBER 6"/>
    <property type="match status" value="1"/>
</dbReference>
<keyword evidence="8" id="KW-0547">Nucleotide-binding</keyword>
<dbReference type="SUPFAM" id="SSF52540">
    <property type="entry name" value="P-loop containing nucleoside triphosphate hydrolases"/>
    <property type="match status" value="1"/>
</dbReference>
<evidence type="ECO:0000313" key="9">
    <source>
        <dbReference type="Proteomes" id="UP000436822"/>
    </source>
</evidence>
<accession>A0A6N6JBW1</accession>
<dbReference type="Pfam" id="PF00664">
    <property type="entry name" value="ABC_membrane"/>
    <property type="match status" value="1"/>
</dbReference>
<dbReference type="InterPro" id="IPR039421">
    <property type="entry name" value="Type_1_exporter"/>
</dbReference>
<comment type="caution">
    <text evidence="8">The sequence shown here is derived from an EMBL/GenBank/DDBJ whole genome shotgun (WGS) entry which is preliminary data.</text>
</comment>
<evidence type="ECO:0000256" key="1">
    <source>
        <dbReference type="ARBA" id="ARBA00004651"/>
    </source>
</evidence>
<dbReference type="InterPro" id="IPR036640">
    <property type="entry name" value="ABC1_TM_sf"/>
</dbReference>
<feature type="domain" description="ABC transmembrane type-1" evidence="7">
    <location>
        <begin position="3"/>
        <end position="274"/>
    </location>
</feature>
<feature type="transmembrane region" description="Helical" evidence="5">
    <location>
        <begin position="116"/>
        <end position="134"/>
    </location>
</feature>
<dbReference type="SUPFAM" id="SSF90123">
    <property type="entry name" value="ABC transporter transmembrane region"/>
    <property type="match status" value="1"/>
</dbReference>
<comment type="subcellular location">
    <subcellularLocation>
        <location evidence="1">Cell membrane</location>
        <topology evidence="1">Multi-pass membrane protein</topology>
    </subcellularLocation>
</comment>
<feature type="domain" description="ABC transporter" evidence="6">
    <location>
        <begin position="315"/>
        <end position="546"/>
    </location>
</feature>
<evidence type="ECO:0000259" key="6">
    <source>
        <dbReference type="PROSITE" id="PS50893"/>
    </source>
</evidence>
<reference evidence="8 9" key="1">
    <citation type="submission" date="2019-12" db="EMBL/GenBank/DDBJ databases">
        <title>Litoreibacter badius sp. nov., a novel bacteriochlorophyll a-containing bacterium in the genus Litoreibacter.</title>
        <authorList>
            <person name="Kanamuro M."/>
            <person name="Takabe Y."/>
            <person name="Mori K."/>
            <person name="Takaichi S."/>
            <person name="Hanada S."/>
        </authorList>
    </citation>
    <scope>NUCLEOTIDE SEQUENCE [LARGE SCALE GENOMIC DNA]</scope>
    <source>
        <strain evidence="8 9">K6</strain>
    </source>
</reference>
<keyword evidence="9" id="KW-1185">Reference proteome</keyword>
<dbReference type="GO" id="GO:0016887">
    <property type="term" value="F:ATP hydrolysis activity"/>
    <property type="evidence" value="ECO:0007669"/>
    <property type="project" value="InterPro"/>
</dbReference>
<evidence type="ECO:0000259" key="7">
    <source>
        <dbReference type="PROSITE" id="PS50929"/>
    </source>
</evidence>
<evidence type="ECO:0000256" key="4">
    <source>
        <dbReference type="ARBA" id="ARBA00023136"/>
    </source>
</evidence>
<dbReference type="Proteomes" id="UP000436822">
    <property type="component" value="Unassembled WGS sequence"/>
</dbReference>
<protein>
    <submittedName>
        <fullName evidence="8">Fe3+/spermidine/putrescine ABC transporter ATP-binding protein</fullName>
    </submittedName>
</protein>
<dbReference type="GO" id="GO:0005886">
    <property type="term" value="C:plasma membrane"/>
    <property type="evidence" value="ECO:0007669"/>
    <property type="project" value="UniProtKB-SubCell"/>
</dbReference>
<organism evidence="8 9">
    <name type="scientific">Litoreibacter roseus</name>
    <dbReference type="NCBI Taxonomy" id="2601869"/>
    <lineage>
        <taxon>Bacteria</taxon>
        <taxon>Pseudomonadati</taxon>
        <taxon>Pseudomonadota</taxon>
        <taxon>Alphaproteobacteria</taxon>
        <taxon>Rhodobacterales</taxon>
        <taxon>Roseobacteraceae</taxon>
        <taxon>Litoreibacter</taxon>
    </lineage>
</organism>
<evidence type="ECO:0000256" key="2">
    <source>
        <dbReference type="ARBA" id="ARBA00022692"/>
    </source>
</evidence>
<sequence length="556" mass="60990">MDAVLGTLMINMLALAVPIAMLQLFDRVIPNRTLATLDGLFLILLVAIGLDTVLKIARTRIALSRAMVAERALSEAAINRLFHSDYNALNGMGRQTVLERIMSVQSLRKLHMRQDGISRIDLLFSGVFILIIWALAKWLVLVPISMICGVAVLARLLRTRHRRAVEQREDNDQRRLAFLIEVLRQVRLVKLLGGEQQILRRYEGLHKSSASANKTLIRIGDVSHTTSAMLGQAATGLTSLFGAYLVMKDQIGLADLAACILLTSRCVQPIVQAFFTDGQLAHARKTSERMEDLLSLPSQAMDEDRPPRANLAARIRNLSVKAAPHKSSHLRLPALDIEKGALVVVDGDEMADAAWLLRLLNGESHGDLGTVEIPPRHLTSAKMAPGRILVSRRPCLFEGTLEANLLAFSGRDRLPAAMQIAQRLRLDEEIAALKDGVHCRFAGKGRGPGSTGLYKKIALIAAFAADPVLLLLEDPFADLDPQSQSQLLQLLKYRGRDTAIVIATSDPKVAEISDVYVSLKPGAEAVVVHDRHAKAIAEWERDKLEDAASSRQAEVG</sequence>
<dbReference type="EMBL" id="BLJE01000001">
    <property type="protein sequence ID" value="GFE63781.1"/>
    <property type="molecule type" value="Genomic_DNA"/>
</dbReference>
<dbReference type="InterPro" id="IPR003439">
    <property type="entry name" value="ABC_transporter-like_ATP-bd"/>
</dbReference>
<keyword evidence="8" id="KW-0067">ATP-binding</keyword>
<keyword evidence="3 5" id="KW-1133">Transmembrane helix</keyword>
<dbReference type="InterPro" id="IPR011527">
    <property type="entry name" value="ABC1_TM_dom"/>
</dbReference>
<evidence type="ECO:0000256" key="3">
    <source>
        <dbReference type="ARBA" id="ARBA00022989"/>
    </source>
</evidence>
<dbReference type="InterPro" id="IPR027417">
    <property type="entry name" value="P-loop_NTPase"/>
</dbReference>
<dbReference type="RefSeq" id="WP_159804684.1">
    <property type="nucleotide sequence ID" value="NZ_BLJE01000001.1"/>
</dbReference>
<dbReference type="PROSITE" id="PS50929">
    <property type="entry name" value="ABC_TM1F"/>
    <property type="match status" value="1"/>
</dbReference>
<gene>
    <name evidence="8" type="ORF">KIN_08550</name>
</gene>
<dbReference type="GO" id="GO:0140359">
    <property type="term" value="F:ABC-type transporter activity"/>
    <property type="evidence" value="ECO:0007669"/>
    <property type="project" value="InterPro"/>
</dbReference>
<dbReference type="CDD" id="cd00267">
    <property type="entry name" value="ABC_ATPase"/>
    <property type="match status" value="1"/>
</dbReference>
<evidence type="ECO:0000313" key="8">
    <source>
        <dbReference type="EMBL" id="GFE63781.1"/>
    </source>
</evidence>
<dbReference type="PROSITE" id="PS50893">
    <property type="entry name" value="ABC_TRANSPORTER_2"/>
    <property type="match status" value="1"/>
</dbReference>
<dbReference type="AlphaFoldDB" id="A0A6N6JBW1"/>
<dbReference type="Gene3D" id="3.40.50.300">
    <property type="entry name" value="P-loop containing nucleotide triphosphate hydrolases"/>
    <property type="match status" value="1"/>
</dbReference>
<feature type="transmembrane region" description="Helical" evidence="5">
    <location>
        <begin position="40"/>
        <end position="57"/>
    </location>
</feature>